<feature type="region of interest" description="Disordered" evidence="1">
    <location>
        <begin position="1"/>
        <end position="50"/>
    </location>
</feature>
<keyword evidence="3" id="KW-1185">Reference proteome</keyword>
<evidence type="ECO:0000313" key="2">
    <source>
        <dbReference type="EMBL" id="POY74326.1"/>
    </source>
</evidence>
<feature type="compositionally biased region" description="Acidic residues" evidence="1">
    <location>
        <begin position="20"/>
        <end position="30"/>
    </location>
</feature>
<comment type="caution">
    <text evidence="2">The sequence shown here is derived from an EMBL/GenBank/DDBJ whole genome shotgun (WGS) entry which is preliminary data.</text>
</comment>
<dbReference type="Proteomes" id="UP000237144">
    <property type="component" value="Unassembled WGS sequence"/>
</dbReference>
<dbReference type="STRING" id="741276.A0A2S5BC19"/>
<dbReference type="EMBL" id="PJQD01000025">
    <property type="protein sequence ID" value="POY74326.1"/>
    <property type="molecule type" value="Genomic_DNA"/>
</dbReference>
<evidence type="ECO:0000313" key="3">
    <source>
        <dbReference type="Proteomes" id="UP000237144"/>
    </source>
</evidence>
<name>A0A2S5BC19_9BASI</name>
<dbReference type="AlphaFoldDB" id="A0A2S5BC19"/>
<gene>
    <name evidence="2" type="ORF">BMF94_2520</name>
</gene>
<organism evidence="2 3">
    <name type="scientific">Rhodotorula taiwanensis</name>
    <dbReference type="NCBI Taxonomy" id="741276"/>
    <lineage>
        <taxon>Eukaryota</taxon>
        <taxon>Fungi</taxon>
        <taxon>Dikarya</taxon>
        <taxon>Basidiomycota</taxon>
        <taxon>Pucciniomycotina</taxon>
        <taxon>Microbotryomycetes</taxon>
        <taxon>Sporidiobolales</taxon>
        <taxon>Sporidiobolaceae</taxon>
        <taxon>Rhodotorula</taxon>
    </lineage>
</organism>
<reference evidence="2 3" key="1">
    <citation type="journal article" date="2018" name="Front. Microbiol.">
        <title>Prospects for Fungal Bioremediation of Acidic Radioactive Waste Sites: Characterization and Genome Sequence of Rhodotorula taiwanensis MD1149.</title>
        <authorList>
            <person name="Tkavc R."/>
            <person name="Matrosova V.Y."/>
            <person name="Grichenko O.E."/>
            <person name="Gostincar C."/>
            <person name="Volpe R.P."/>
            <person name="Klimenkova P."/>
            <person name="Gaidamakova E.K."/>
            <person name="Zhou C.E."/>
            <person name="Stewart B.J."/>
            <person name="Lyman M.G."/>
            <person name="Malfatti S.A."/>
            <person name="Rubinfeld B."/>
            <person name="Courtot M."/>
            <person name="Singh J."/>
            <person name="Dalgard C.L."/>
            <person name="Hamilton T."/>
            <person name="Frey K.G."/>
            <person name="Gunde-Cimerman N."/>
            <person name="Dugan L."/>
            <person name="Daly M.J."/>
        </authorList>
    </citation>
    <scope>NUCLEOTIDE SEQUENCE [LARGE SCALE GENOMIC DNA]</scope>
    <source>
        <strain evidence="2 3">MD1149</strain>
    </source>
</reference>
<evidence type="ECO:0000256" key="1">
    <source>
        <dbReference type="SAM" id="MobiDB-lite"/>
    </source>
</evidence>
<proteinExistence type="predicted"/>
<accession>A0A2S5BC19</accession>
<sequence>MDFESTAHLAPAPSYALESSEGESDYEDEQSTSRVTASQRRRSPNPDATVTFTGASERLEKGGRVVFLVGEAGERMAQGVQVDNSPSGETSPSVSVLVVGQQAGLIQPSADSTTSLVFLSTALPLAALYPLAVRVLELLQPATVTVIASYHLPSYIPPAPVTSPIPPILYLAPPAPPPAIEKLAKAGAIQPFTPPNLLHGLAAALISVSSISAVSESTLLLLVPTTTTPPPLNGPFPPTSPISTSGGASMYDAGGPTGLGDPGALFRELAGGGATRRHPGVRAPTGTAPLQTIKDALEWTWWDPVANAGSGKGFEWLERQRKERRRSEMSSMFM</sequence>
<evidence type="ECO:0008006" key="4">
    <source>
        <dbReference type="Google" id="ProtNLM"/>
    </source>
</evidence>
<protein>
    <recommendedName>
        <fullName evidence="4">Proteasome assembly chaperone 1</fullName>
    </recommendedName>
</protein>
<dbReference type="OrthoDB" id="2530228at2759"/>